<dbReference type="InterPro" id="IPR022198">
    <property type="entry name" value="DUF3723"/>
</dbReference>
<sequence>MVNKKQQTESDLADRNAFWEVLRSKECNDARLTHRLESSLSDHKRRCVRQIAKHQVFYRAFVNLSGIPGIRAGLVIGNLHRLITLKCDEEVVNYLQHIYDTWLRLAGGVVSNLGKIDSFTVQSLEHRCPRFSAQDERALQNIVLDGLAFRCFNRSERLAIWETLCSFDFTIPSLSTFCSDFKYLELCAKPMKRLISIPYEGHTVQTAFSMAFQQPAKEQTQYPIENSDMNFSYRPLESRACFQLGLRQLWLFAMRTFRNLESNPTFLPKFASLASTLGFDTSKIRSLKSMSPDLEIARQALLLARPPQDYDYDVVDLQPVVKKIASEFPDLHRVGSAQKSFEFFTDDYNLGQNFRPWLNQMSYADATAWLFIDVIDKLPDTRGERITDLFILRSIYLAFFCFSRRNDQQLQLTSSGSTVSDSQSYSLEYTAPQRLDLQESCEEIPTRRERTADAEKSSARKVTLVFISKEMRREEYVFLDTNNPNEPFRFQLLLQEIMANQKVLPVSVGKQPLLVTDCYNEVVERGQDRILLVKLGQTDTDRMI</sequence>
<dbReference type="RefSeq" id="XP_062787673.1">
    <property type="nucleotide sequence ID" value="XM_062931622.1"/>
</dbReference>
<dbReference type="GeneID" id="87951966"/>
<name>A0AAX4J587_9PEZI</name>
<dbReference type="EMBL" id="CP137316">
    <property type="protein sequence ID" value="WQF90452.1"/>
    <property type="molecule type" value="Genomic_DNA"/>
</dbReference>
<dbReference type="Proteomes" id="UP001322277">
    <property type="component" value="Chromosome 12"/>
</dbReference>
<dbReference type="KEGG" id="cdet:87951966"/>
<dbReference type="AlphaFoldDB" id="A0AAX4J587"/>
<gene>
    <name evidence="1" type="ORF">CDEST_15466</name>
</gene>
<accession>A0AAX4J587</accession>
<keyword evidence="2" id="KW-1185">Reference proteome</keyword>
<organism evidence="1 2">
    <name type="scientific">Colletotrichum destructivum</name>
    <dbReference type="NCBI Taxonomy" id="34406"/>
    <lineage>
        <taxon>Eukaryota</taxon>
        <taxon>Fungi</taxon>
        <taxon>Dikarya</taxon>
        <taxon>Ascomycota</taxon>
        <taxon>Pezizomycotina</taxon>
        <taxon>Sordariomycetes</taxon>
        <taxon>Hypocreomycetidae</taxon>
        <taxon>Glomerellales</taxon>
        <taxon>Glomerellaceae</taxon>
        <taxon>Colletotrichum</taxon>
        <taxon>Colletotrichum destructivum species complex</taxon>
    </lineage>
</organism>
<proteinExistence type="predicted"/>
<dbReference type="Pfam" id="PF12520">
    <property type="entry name" value="DUF3723"/>
    <property type="match status" value="1"/>
</dbReference>
<evidence type="ECO:0000313" key="2">
    <source>
        <dbReference type="Proteomes" id="UP001322277"/>
    </source>
</evidence>
<evidence type="ECO:0000313" key="1">
    <source>
        <dbReference type="EMBL" id="WQF90452.1"/>
    </source>
</evidence>
<protein>
    <submittedName>
        <fullName evidence="1">Uncharacterized protein</fullName>
    </submittedName>
</protein>
<reference evidence="2" key="1">
    <citation type="journal article" date="2023" name="bioRxiv">
        <title>Complete genome of the Medicago anthracnose fungus, Colletotrichum destructivum, reveals a mini-chromosome-like region within a core chromosome.</title>
        <authorList>
            <person name="Lapalu N."/>
            <person name="Simon A."/>
            <person name="Lu A."/>
            <person name="Plaumann P.-L."/>
            <person name="Amselem J."/>
            <person name="Pigne S."/>
            <person name="Auger A."/>
            <person name="Koch C."/>
            <person name="Dallery J.-F."/>
            <person name="O'Connell R.J."/>
        </authorList>
    </citation>
    <scope>NUCLEOTIDE SEQUENCE [LARGE SCALE GENOMIC DNA]</scope>
    <source>
        <strain evidence="2">CBS 520.97</strain>
    </source>
</reference>